<keyword evidence="4 9" id="KW-0812">Transmembrane</keyword>
<dbReference type="EMBL" id="SOFS01000016">
    <property type="protein sequence ID" value="TFC21310.1"/>
    <property type="molecule type" value="Genomic_DNA"/>
</dbReference>
<evidence type="ECO:0000256" key="1">
    <source>
        <dbReference type="ARBA" id="ARBA00006139"/>
    </source>
</evidence>
<dbReference type="Pfam" id="PF01252">
    <property type="entry name" value="Peptidase_A8"/>
    <property type="match status" value="1"/>
</dbReference>
<evidence type="ECO:0000256" key="11">
    <source>
        <dbReference type="SAM" id="MobiDB-lite"/>
    </source>
</evidence>
<feature type="active site" evidence="9">
    <location>
        <position position="145"/>
    </location>
</feature>
<comment type="caution">
    <text evidence="9">Lacks conserved residue(s) required for the propagation of feature annotation.</text>
</comment>
<organism evidence="12 13">
    <name type="scientific">Cryobacterium glucosi</name>
    <dbReference type="NCBI Taxonomy" id="1259175"/>
    <lineage>
        <taxon>Bacteria</taxon>
        <taxon>Bacillati</taxon>
        <taxon>Actinomycetota</taxon>
        <taxon>Actinomycetes</taxon>
        <taxon>Micrococcales</taxon>
        <taxon>Microbacteriaceae</taxon>
        <taxon>Cryobacterium</taxon>
    </lineage>
</organism>
<protein>
    <recommendedName>
        <fullName evidence="9">Lipoprotein signal peptidase</fullName>
        <ecNumber evidence="9">3.4.23.36</ecNumber>
    </recommendedName>
    <alternativeName>
        <fullName evidence="9">Prolipoprotein signal peptidase</fullName>
    </alternativeName>
    <alternativeName>
        <fullName evidence="9">Signal peptidase II</fullName>
        <shortName evidence="9">SPase II</shortName>
    </alternativeName>
</protein>
<keyword evidence="6 9" id="KW-0378">Hydrolase</keyword>
<proteinExistence type="inferred from homology"/>
<dbReference type="NCBIfam" id="TIGR00077">
    <property type="entry name" value="lspA"/>
    <property type="match status" value="1"/>
</dbReference>
<gene>
    <name evidence="9 12" type="primary">lspA</name>
    <name evidence="12" type="ORF">E3O46_06840</name>
</gene>
<evidence type="ECO:0000256" key="8">
    <source>
        <dbReference type="ARBA" id="ARBA00023136"/>
    </source>
</evidence>
<dbReference type="PANTHER" id="PTHR33695:SF1">
    <property type="entry name" value="LIPOPROTEIN SIGNAL PEPTIDASE"/>
    <property type="match status" value="1"/>
</dbReference>
<comment type="pathway">
    <text evidence="9">Protein modification; lipoprotein biosynthesis (signal peptide cleavage).</text>
</comment>
<comment type="subcellular location">
    <subcellularLocation>
        <location evidence="9">Cell membrane</location>
        <topology evidence="9">Multi-pass membrane protein</topology>
    </subcellularLocation>
</comment>
<keyword evidence="2 9" id="KW-1003">Cell membrane</keyword>
<evidence type="ECO:0000256" key="6">
    <source>
        <dbReference type="ARBA" id="ARBA00022801"/>
    </source>
</evidence>
<keyword evidence="7 9" id="KW-1133">Transmembrane helix</keyword>
<feature type="transmembrane region" description="Helical" evidence="9">
    <location>
        <begin position="139"/>
        <end position="160"/>
    </location>
</feature>
<evidence type="ECO:0000256" key="7">
    <source>
        <dbReference type="ARBA" id="ARBA00022989"/>
    </source>
</evidence>
<reference evidence="12 13" key="1">
    <citation type="submission" date="2019-03" db="EMBL/GenBank/DDBJ databases">
        <title>Genomics of glacier-inhabiting Cryobacterium strains.</title>
        <authorList>
            <person name="Liu Q."/>
            <person name="Xin Y.-H."/>
        </authorList>
    </citation>
    <scope>NUCLEOTIDE SEQUENCE [LARGE SCALE GENOMIC DNA]</scope>
    <source>
        <strain evidence="12 13">MDB1-5</strain>
    </source>
</reference>
<keyword evidence="13" id="KW-1185">Reference proteome</keyword>
<name>A0ABY2IRR2_9MICO</name>
<comment type="caution">
    <text evidence="12">The sequence shown here is derived from an EMBL/GenBank/DDBJ whole genome shotgun (WGS) entry which is preliminary data.</text>
</comment>
<sequence>MAPKVRTKGRSSALIVLGLAALGVYALDQTAKFLVVSSLTEGSTVRVLGDVLQWHYVRNPGAAFSLATGMTWIFTIIAAAVVVFIVIFAGRIRSLAWALVFGLLLGGVLGNLTDRLFREPSFGLGHVVDFITTPWLIPAIYNVADASIVTSMVIFMILTIRGIGLDGRRAVREPVGTAHDADPADPGSTPAPPLPAEGTPATPTQLAP</sequence>
<feature type="active site" evidence="9">
    <location>
        <position position="129"/>
    </location>
</feature>
<evidence type="ECO:0000313" key="13">
    <source>
        <dbReference type="Proteomes" id="UP000297604"/>
    </source>
</evidence>
<comment type="function">
    <text evidence="9">This protein specifically catalyzes the removal of signal peptides from prolipoproteins.</text>
</comment>
<keyword evidence="5 9" id="KW-0064">Aspartyl protease</keyword>
<dbReference type="HAMAP" id="MF_00161">
    <property type="entry name" value="LspA"/>
    <property type="match status" value="1"/>
</dbReference>
<dbReference type="InterPro" id="IPR001872">
    <property type="entry name" value="Peptidase_A8"/>
</dbReference>
<dbReference type="EC" id="3.4.23.36" evidence="9"/>
<feature type="transmembrane region" description="Helical" evidence="9">
    <location>
        <begin position="95"/>
        <end position="113"/>
    </location>
</feature>
<evidence type="ECO:0000256" key="9">
    <source>
        <dbReference type="HAMAP-Rule" id="MF_00161"/>
    </source>
</evidence>
<feature type="region of interest" description="Disordered" evidence="11">
    <location>
        <begin position="176"/>
        <end position="208"/>
    </location>
</feature>
<dbReference type="PRINTS" id="PR00781">
    <property type="entry name" value="LIPOSIGPTASE"/>
</dbReference>
<evidence type="ECO:0000256" key="10">
    <source>
        <dbReference type="RuleBase" id="RU004181"/>
    </source>
</evidence>
<accession>A0ABY2IRR2</accession>
<evidence type="ECO:0000313" key="12">
    <source>
        <dbReference type="EMBL" id="TFC21310.1"/>
    </source>
</evidence>
<dbReference type="Proteomes" id="UP000297604">
    <property type="component" value="Unassembled WGS sequence"/>
</dbReference>
<evidence type="ECO:0000256" key="5">
    <source>
        <dbReference type="ARBA" id="ARBA00022750"/>
    </source>
</evidence>
<dbReference type="PANTHER" id="PTHR33695">
    <property type="entry name" value="LIPOPROTEIN SIGNAL PEPTIDASE"/>
    <property type="match status" value="1"/>
</dbReference>
<evidence type="ECO:0000256" key="3">
    <source>
        <dbReference type="ARBA" id="ARBA00022670"/>
    </source>
</evidence>
<keyword evidence="3 9" id="KW-0645">Protease</keyword>
<dbReference type="GO" id="GO:0004190">
    <property type="term" value="F:aspartic-type endopeptidase activity"/>
    <property type="evidence" value="ECO:0007669"/>
    <property type="project" value="UniProtKB-EC"/>
</dbReference>
<feature type="transmembrane region" description="Helical" evidence="9">
    <location>
        <begin position="62"/>
        <end position="88"/>
    </location>
</feature>
<comment type="catalytic activity">
    <reaction evidence="9">
        <text>Release of signal peptides from bacterial membrane prolipoproteins. Hydrolyzes -Xaa-Yaa-Zaa-|-(S,diacylglyceryl)Cys-, in which Xaa is hydrophobic (preferably Leu), and Yaa (Ala or Ser) and Zaa (Gly or Ala) have small, neutral side chains.</text>
        <dbReference type="EC" id="3.4.23.36"/>
    </reaction>
</comment>
<dbReference type="RefSeq" id="WP_134561392.1">
    <property type="nucleotide sequence ID" value="NZ_SOFS01000016.1"/>
</dbReference>
<evidence type="ECO:0000256" key="4">
    <source>
        <dbReference type="ARBA" id="ARBA00022692"/>
    </source>
</evidence>
<evidence type="ECO:0000256" key="2">
    <source>
        <dbReference type="ARBA" id="ARBA00022475"/>
    </source>
</evidence>
<comment type="similarity">
    <text evidence="1 9 10">Belongs to the peptidase A8 family.</text>
</comment>
<keyword evidence="8 9" id="KW-0472">Membrane</keyword>